<evidence type="ECO:0000256" key="8">
    <source>
        <dbReference type="ARBA" id="ARBA00023012"/>
    </source>
</evidence>
<evidence type="ECO:0000256" key="3">
    <source>
        <dbReference type="ARBA" id="ARBA00022553"/>
    </source>
</evidence>
<dbReference type="Pfam" id="PF00512">
    <property type="entry name" value="HisKA"/>
    <property type="match status" value="1"/>
</dbReference>
<dbReference type="GO" id="GO:0005524">
    <property type="term" value="F:ATP binding"/>
    <property type="evidence" value="ECO:0007669"/>
    <property type="project" value="UniProtKB-KW"/>
</dbReference>
<dbReference type="SMART" id="SM00387">
    <property type="entry name" value="HATPase_c"/>
    <property type="match status" value="1"/>
</dbReference>
<reference evidence="10" key="1">
    <citation type="submission" date="2021-04" db="EMBL/GenBank/DDBJ databases">
        <title>Genome seq and assembly of Bacillus sp.</title>
        <authorList>
            <person name="Chhetri G."/>
        </authorList>
    </citation>
    <scope>NUCLEOTIDE SEQUENCE</scope>
    <source>
        <strain evidence="10">RG28</strain>
    </source>
</reference>
<dbReference type="GO" id="GO:0000155">
    <property type="term" value="F:phosphorelay sensor kinase activity"/>
    <property type="evidence" value="ECO:0007669"/>
    <property type="project" value="InterPro"/>
</dbReference>
<dbReference type="EC" id="2.7.13.3" evidence="2"/>
<dbReference type="Gene3D" id="3.30.450.20">
    <property type="entry name" value="PAS domain"/>
    <property type="match status" value="1"/>
</dbReference>
<keyword evidence="7" id="KW-0067">ATP-binding</keyword>
<dbReference type="SUPFAM" id="SSF55874">
    <property type="entry name" value="ATPase domain of HSP90 chaperone/DNA topoisomerase II/histidine kinase"/>
    <property type="match status" value="1"/>
</dbReference>
<dbReference type="RefSeq" id="WP_209403486.1">
    <property type="nucleotide sequence ID" value="NZ_JAGIYQ010000003.1"/>
</dbReference>
<evidence type="ECO:0000256" key="5">
    <source>
        <dbReference type="ARBA" id="ARBA00022741"/>
    </source>
</evidence>
<sequence length="414" mass="47245">MSSLSTNELLQKIKSLEEKVHHYESLLKSFSINTNENDDFLYKDLFDLILFTENSKSTILEKEITSSPNYANFKQILNKWILTILDATPIHITIIDQFGLITLYNQQTALDFKINKTEFIGKHISDLLQIDNSQIELLKTLETGKEVHNKEIHDVNYGIINTRILRNSKGEIIRVVGLFQFLNDARNAEKLVMTGRIAAGIAHEIRNPLTTVRGYLQFLQDNVSNEMKQLFHNLLIPELDRANGIITDFLSITKNAPYKPEPLNINLFFKQYLSQLFNSTAILRNIQISYDLSPKLDDLIVYIDKKQLVQVFLNLFQNSVESTSKDSLCITLSSQLVDNEIIIFFKDNGEGIPHSILPFVFDPFFSTKDEGTGLGLPLTRKLIQNHKGTIQVESDSSGTTFTVRLPVLTNVYNL</sequence>
<keyword evidence="3" id="KW-0597">Phosphoprotein</keyword>
<dbReference type="Gene3D" id="1.10.287.130">
    <property type="match status" value="1"/>
</dbReference>
<comment type="catalytic activity">
    <reaction evidence="1">
        <text>ATP + protein L-histidine = ADP + protein N-phospho-L-histidine.</text>
        <dbReference type="EC" id="2.7.13.3"/>
    </reaction>
</comment>
<keyword evidence="8" id="KW-0902">Two-component regulatory system</keyword>
<dbReference type="InterPro" id="IPR005467">
    <property type="entry name" value="His_kinase_dom"/>
</dbReference>
<dbReference type="InterPro" id="IPR004358">
    <property type="entry name" value="Sig_transdc_His_kin-like_C"/>
</dbReference>
<dbReference type="EMBL" id="JAGIYQ010000003">
    <property type="protein sequence ID" value="MBP0724698.1"/>
    <property type="molecule type" value="Genomic_DNA"/>
</dbReference>
<proteinExistence type="predicted"/>
<dbReference type="InterPro" id="IPR035965">
    <property type="entry name" value="PAS-like_dom_sf"/>
</dbReference>
<keyword evidence="6" id="KW-0418">Kinase</keyword>
<comment type="caution">
    <text evidence="10">The sequence shown here is derived from an EMBL/GenBank/DDBJ whole genome shotgun (WGS) entry which is preliminary data.</text>
</comment>
<protein>
    <recommendedName>
        <fullName evidence="2">histidine kinase</fullName>
        <ecNumber evidence="2">2.7.13.3</ecNumber>
    </recommendedName>
</protein>
<evidence type="ECO:0000313" key="10">
    <source>
        <dbReference type="EMBL" id="MBP0724698.1"/>
    </source>
</evidence>
<accession>A0A940SJY4</accession>
<gene>
    <name evidence="10" type="ORF">J5Y03_05785</name>
</gene>
<dbReference type="PANTHER" id="PTHR43065:SF34">
    <property type="entry name" value="SPORULATION KINASE A"/>
    <property type="match status" value="1"/>
</dbReference>
<evidence type="ECO:0000256" key="4">
    <source>
        <dbReference type="ARBA" id="ARBA00022679"/>
    </source>
</evidence>
<dbReference type="InterPro" id="IPR036890">
    <property type="entry name" value="HATPase_C_sf"/>
</dbReference>
<dbReference type="InterPro" id="IPR036097">
    <property type="entry name" value="HisK_dim/P_sf"/>
</dbReference>
<evidence type="ECO:0000313" key="11">
    <source>
        <dbReference type="Proteomes" id="UP000682134"/>
    </source>
</evidence>
<dbReference type="SUPFAM" id="SSF47384">
    <property type="entry name" value="Homodimeric domain of signal transducing histidine kinase"/>
    <property type="match status" value="1"/>
</dbReference>
<dbReference type="Proteomes" id="UP000682134">
    <property type="component" value="Unassembled WGS sequence"/>
</dbReference>
<keyword evidence="4" id="KW-0808">Transferase</keyword>
<dbReference type="InterPro" id="IPR003661">
    <property type="entry name" value="HisK_dim/P_dom"/>
</dbReference>
<evidence type="ECO:0000256" key="7">
    <source>
        <dbReference type="ARBA" id="ARBA00022840"/>
    </source>
</evidence>
<name>A0A940SJY4_9BACI</name>
<evidence type="ECO:0000256" key="6">
    <source>
        <dbReference type="ARBA" id="ARBA00022777"/>
    </source>
</evidence>
<organism evidence="10 11">
    <name type="scientific">Gottfriedia endophytica</name>
    <dbReference type="NCBI Taxonomy" id="2820819"/>
    <lineage>
        <taxon>Bacteria</taxon>
        <taxon>Bacillati</taxon>
        <taxon>Bacillota</taxon>
        <taxon>Bacilli</taxon>
        <taxon>Bacillales</taxon>
        <taxon>Bacillaceae</taxon>
        <taxon>Gottfriedia</taxon>
    </lineage>
</organism>
<dbReference type="PANTHER" id="PTHR43065">
    <property type="entry name" value="SENSOR HISTIDINE KINASE"/>
    <property type="match status" value="1"/>
</dbReference>
<dbReference type="InterPro" id="IPR003594">
    <property type="entry name" value="HATPase_dom"/>
</dbReference>
<evidence type="ECO:0000259" key="9">
    <source>
        <dbReference type="PROSITE" id="PS50109"/>
    </source>
</evidence>
<dbReference type="PRINTS" id="PR00344">
    <property type="entry name" value="BCTRLSENSOR"/>
</dbReference>
<feature type="domain" description="Histidine kinase" evidence="9">
    <location>
        <begin position="200"/>
        <end position="409"/>
    </location>
</feature>
<evidence type="ECO:0000256" key="1">
    <source>
        <dbReference type="ARBA" id="ARBA00000085"/>
    </source>
</evidence>
<dbReference type="SUPFAM" id="SSF55785">
    <property type="entry name" value="PYP-like sensor domain (PAS domain)"/>
    <property type="match status" value="1"/>
</dbReference>
<dbReference type="PROSITE" id="PS50109">
    <property type="entry name" value="HIS_KIN"/>
    <property type="match status" value="1"/>
</dbReference>
<keyword evidence="11" id="KW-1185">Reference proteome</keyword>
<keyword evidence="5" id="KW-0547">Nucleotide-binding</keyword>
<dbReference type="Pfam" id="PF02518">
    <property type="entry name" value="HATPase_c"/>
    <property type="match status" value="1"/>
</dbReference>
<dbReference type="SMART" id="SM00388">
    <property type="entry name" value="HisKA"/>
    <property type="match status" value="1"/>
</dbReference>
<dbReference type="Gene3D" id="3.30.565.10">
    <property type="entry name" value="Histidine kinase-like ATPase, C-terminal domain"/>
    <property type="match status" value="1"/>
</dbReference>
<dbReference type="AlphaFoldDB" id="A0A940SJY4"/>
<dbReference type="CDD" id="cd00082">
    <property type="entry name" value="HisKA"/>
    <property type="match status" value="1"/>
</dbReference>
<evidence type="ECO:0000256" key="2">
    <source>
        <dbReference type="ARBA" id="ARBA00012438"/>
    </source>
</evidence>